<keyword evidence="1" id="KW-1133">Transmembrane helix</keyword>
<dbReference type="Proteomes" id="UP000183760">
    <property type="component" value="Unassembled WGS sequence"/>
</dbReference>
<comment type="caution">
    <text evidence="2">The sequence shown here is derived from an EMBL/GenBank/DDBJ whole genome shotgun (WGS) entry which is preliminary data.</text>
</comment>
<sequence>MTRKARWFLFAILCVGVGLYPISYFLAGSSFGIRGSKDEALLMDVVWNAAFYVHIGMGGLALAVGWTQFVTRLRGKYPGAHRLLGKVYVGAVLLSGLAAVYIGFFATGGIVAAAGFVSLGVIWLATTASAWWLIKNRRVEEHQLMMTYSFAACFAAVTLRLWMPVLVHSLGDFVTAYRIVAWLCWVPNLGVAYLMSRRQLPTRELVTS</sequence>
<dbReference type="Proteomes" id="UP000321514">
    <property type="component" value="Unassembled WGS sequence"/>
</dbReference>
<evidence type="ECO:0000313" key="2">
    <source>
        <dbReference type="EMBL" id="GEN13456.1"/>
    </source>
</evidence>
<dbReference type="AlphaFoldDB" id="A0A511TGZ7"/>
<dbReference type="EMBL" id="FOIB01000006">
    <property type="protein sequence ID" value="SEU19609.1"/>
    <property type="molecule type" value="Genomic_DNA"/>
</dbReference>
<reference evidence="2 5" key="2">
    <citation type="submission" date="2019-07" db="EMBL/GenBank/DDBJ databases">
        <title>Whole genome shotgun sequence of Myxococcus fulvus NBRC 100333.</title>
        <authorList>
            <person name="Hosoyama A."/>
            <person name="Uohara A."/>
            <person name="Ohji S."/>
            <person name="Ichikawa N."/>
        </authorList>
    </citation>
    <scope>NUCLEOTIDE SEQUENCE [LARGE SCALE GENOMIC DNA]</scope>
    <source>
        <strain evidence="2 5">NBRC 100333</strain>
    </source>
</reference>
<dbReference type="EMBL" id="BJXR01000081">
    <property type="protein sequence ID" value="GEN13456.1"/>
    <property type="molecule type" value="Genomic_DNA"/>
</dbReference>
<feature type="transmembrane region" description="Helical" evidence="1">
    <location>
        <begin position="51"/>
        <end position="71"/>
    </location>
</feature>
<feature type="transmembrane region" description="Helical" evidence="1">
    <location>
        <begin position="83"/>
        <end position="104"/>
    </location>
</feature>
<evidence type="ECO:0000313" key="5">
    <source>
        <dbReference type="Proteomes" id="UP000321514"/>
    </source>
</evidence>
<protein>
    <submittedName>
        <fullName evidence="3">Predicted membrane protein</fullName>
    </submittedName>
</protein>
<accession>A0A511TGZ7</accession>
<dbReference type="RefSeq" id="WP_074956605.1">
    <property type="nucleotide sequence ID" value="NZ_BJXR01000081.1"/>
</dbReference>
<keyword evidence="4" id="KW-1185">Reference proteome</keyword>
<evidence type="ECO:0000313" key="4">
    <source>
        <dbReference type="Proteomes" id="UP000183760"/>
    </source>
</evidence>
<dbReference type="Pfam" id="PF10067">
    <property type="entry name" value="DUF2306"/>
    <property type="match status" value="1"/>
</dbReference>
<dbReference type="STRING" id="1334629.MFUL124B02_31150"/>
<feature type="transmembrane region" description="Helical" evidence="1">
    <location>
        <begin position="175"/>
        <end position="195"/>
    </location>
</feature>
<feature type="transmembrane region" description="Helical" evidence="1">
    <location>
        <begin position="146"/>
        <end position="163"/>
    </location>
</feature>
<feature type="transmembrane region" description="Helical" evidence="1">
    <location>
        <begin position="110"/>
        <end position="134"/>
    </location>
</feature>
<gene>
    <name evidence="2" type="ORF">MFU01_84930</name>
    <name evidence="3" type="ORF">SAMN05443572_10631</name>
</gene>
<reference evidence="3 4" key="1">
    <citation type="submission" date="2016-10" db="EMBL/GenBank/DDBJ databases">
        <authorList>
            <person name="Varghese N."/>
            <person name="Submissions S."/>
        </authorList>
    </citation>
    <scope>NUCLEOTIDE SEQUENCE [LARGE SCALE GENOMIC DNA]</scope>
    <source>
        <strain evidence="3 4">DSM 16525</strain>
    </source>
</reference>
<keyword evidence="1" id="KW-0812">Transmembrane</keyword>
<keyword evidence="1" id="KW-0472">Membrane</keyword>
<proteinExistence type="predicted"/>
<name>A0A511TGZ7_MYXFU</name>
<dbReference type="InterPro" id="IPR018750">
    <property type="entry name" value="DUF2306_membrane"/>
</dbReference>
<organism evidence="2 5">
    <name type="scientific">Myxococcus fulvus</name>
    <dbReference type="NCBI Taxonomy" id="33"/>
    <lineage>
        <taxon>Bacteria</taxon>
        <taxon>Pseudomonadati</taxon>
        <taxon>Myxococcota</taxon>
        <taxon>Myxococcia</taxon>
        <taxon>Myxococcales</taxon>
        <taxon>Cystobacterineae</taxon>
        <taxon>Myxococcaceae</taxon>
        <taxon>Myxococcus</taxon>
    </lineage>
</organism>
<dbReference type="OrthoDB" id="8759010at2"/>
<evidence type="ECO:0000313" key="3">
    <source>
        <dbReference type="EMBL" id="SEU19609.1"/>
    </source>
</evidence>
<evidence type="ECO:0000256" key="1">
    <source>
        <dbReference type="SAM" id="Phobius"/>
    </source>
</evidence>